<gene>
    <name evidence="2" type="ORF">CYPRO_1507</name>
</gene>
<name>A0A345UJW1_9BACT</name>
<dbReference type="RefSeq" id="WP_114984025.1">
    <property type="nucleotide sequence ID" value="NZ_CP027806.1"/>
</dbReference>
<dbReference type="Proteomes" id="UP000254808">
    <property type="component" value="Chromosome"/>
</dbReference>
<feature type="chain" id="PRO_5016791108" evidence="1">
    <location>
        <begin position="21"/>
        <end position="170"/>
    </location>
</feature>
<evidence type="ECO:0000313" key="2">
    <source>
        <dbReference type="EMBL" id="AXJ00763.1"/>
    </source>
</evidence>
<organism evidence="2 3">
    <name type="scientific">Cyclonatronum proteinivorum</name>
    <dbReference type="NCBI Taxonomy" id="1457365"/>
    <lineage>
        <taxon>Bacteria</taxon>
        <taxon>Pseudomonadati</taxon>
        <taxon>Balneolota</taxon>
        <taxon>Balneolia</taxon>
        <taxon>Balneolales</taxon>
        <taxon>Cyclonatronaceae</taxon>
        <taxon>Cyclonatronum</taxon>
    </lineage>
</organism>
<dbReference type="AlphaFoldDB" id="A0A345UJW1"/>
<protein>
    <submittedName>
        <fullName evidence="2">Uncharacterized protein</fullName>
    </submittedName>
</protein>
<reference evidence="2 3" key="1">
    <citation type="submission" date="2018-03" db="EMBL/GenBank/DDBJ databases">
        <title>Phenotypic and genomic properties of Cyclonatronum proteinivorum gen. nov., sp. nov., a haloalkaliphilic bacteroidete from soda lakes possessing Na+-translocating rhodopsin.</title>
        <authorList>
            <person name="Toshchakov S.V."/>
            <person name="Korzhenkov A."/>
            <person name="Samarov N.I."/>
            <person name="Kublanov I.V."/>
            <person name="Muntyan M.S."/>
            <person name="Sorokin D.Y."/>
        </authorList>
    </citation>
    <scope>NUCLEOTIDE SEQUENCE [LARGE SCALE GENOMIC DNA]</scope>
    <source>
        <strain evidence="2 3">Omega</strain>
    </source>
</reference>
<evidence type="ECO:0000256" key="1">
    <source>
        <dbReference type="SAM" id="SignalP"/>
    </source>
</evidence>
<feature type="signal peptide" evidence="1">
    <location>
        <begin position="1"/>
        <end position="20"/>
    </location>
</feature>
<dbReference type="EMBL" id="CP027806">
    <property type="protein sequence ID" value="AXJ00763.1"/>
    <property type="molecule type" value="Genomic_DNA"/>
</dbReference>
<proteinExistence type="predicted"/>
<keyword evidence="3" id="KW-1185">Reference proteome</keyword>
<accession>A0A345UJW1</accession>
<evidence type="ECO:0000313" key="3">
    <source>
        <dbReference type="Proteomes" id="UP000254808"/>
    </source>
</evidence>
<keyword evidence="1" id="KW-0732">Signal</keyword>
<dbReference type="KEGG" id="cprv:CYPRO_1507"/>
<sequence>MLLFSLLTALLLLTSPLQTATSQDRISFIFSEETRVDNAILTLEDGSQWRMMQTAEALGSLEAGSEIPVVLLGSRGSQSALVYALGTEIPVTRLSGEPVFAEGFRTMLLYADPETRRLHLADGTVRRITNADADLNFRSDRITEIIITRDRRHAIDLTTGTRYAVSPPVR</sequence>